<dbReference type="OrthoDB" id="3796275at2759"/>
<protein>
    <submittedName>
        <fullName evidence="1">Uncharacterized protein</fullName>
    </submittedName>
</protein>
<organism evidence="1 2">
    <name type="scientific">Penicillium decumbens</name>
    <dbReference type="NCBI Taxonomy" id="69771"/>
    <lineage>
        <taxon>Eukaryota</taxon>
        <taxon>Fungi</taxon>
        <taxon>Dikarya</taxon>
        <taxon>Ascomycota</taxon>
        <taxon>Pezizomycotina</taxon>
        <taxon>Eurotiomycetes</taxon>
        <taxon>Eurotiomycetidae</taxon>
        <taxon>Eurotiales</taxon>
        <taxon>Aspergillaceae</taxon>
        <taxon>Penicillium</taxon>
    </lineage>
</organism>
<sequence>MANPTTIKRVRDTLSESLPDLKIAERRTTRSALHNINFTGGIQQWANFEADILSSLSSYAWSQQAIDVVLSGANAINAPASEYVSVADEGGVQGRITERIGQVVGAALEFQQEQLLFGDFKGANPPYPGYPKIPDFVVKGPSGDSKLVGEAKVPWIEKHDLEHALEEYGNGNDFYLRHLLGQIAAYMQETDRKHAFLTTYEQTIFLRKVDVNRKWTMEYSPVIYHWAMGSSSTVSLRECFWNLALLSKSDTKFGLDSGTRAQTWTRRA</sequence>
<dbReference type="Proteomes" id="UP000191522">
    <property type="component" value="Unassembled WGS sequence"/>
</dbReference>
<name>A0A1V6P1B3_PENDC</name>
<gene>
    <name evidence="1" type="ORF">PENDEC_c022G03081</name>
</gene>
<reference evidence="2" key="1">
    <citation type="journal article" date="2017" name="Nat. Microbiol.">
        <title>Global analysis of biosynthetic gene clusters reveals vast potential of secondary metabolite production in Penicillium species.</title>
        <authorList>
            <person name="Nielsen J.C."/>
            <person name="Grijseels S."/>
            <person name="Prigent S."/>
            <person name="Ji B."/>
            <person name="Dainat J."/>
            <person name="Nielsen K.F."/>
            <person name="Frisvad J.C."/>
            <person name="Workman M."/>
            <person name="Nielsen J."/>
        </authorList>
    </citation>
    <scope>NUCLEOTIDE SEQUENCE [LARGE SCALE GENOMIC DNA]</scope>
    <source>
        <strain evidence="2">IBT 11843</strain>
    </source>
</reference>
<evidence type="ECO:0000313" key="2">
    <source>
        <dbReference type="Proteomes" id="UP000191522"/>
    </source>
</evidence>
<dbReference type="AlphaFoldDB" id="A0A1V6P1B3"/>
<accession>A0A1V6P1B3</accession>
<proteinExistence type="predicted"/>
<evidence type="ECO:0000313" key="1">
    <source>
        <dbReference type="EMBL" id="OQD70622.1"/>
    </source>
</evidence>
<dbReference type="EMBL" id="MDYL01000022">
    <property type="protein sequence ID" value="OQD70622.1"/>
    <property type="molecule type" value="Genomic_DNA"/>
</dbReference>
<comment type="caution">
    <text evidence="1">The sequence shown here is derived from an EMBL/GenBank/DDBJ whole genome shotgun (WGS) entry which is preliminary data.</text>
</comment>
<dbReference type="OMA" id="CMYGFLS"/>
<keyword evidence="2" id="KW-1185">Reference proteome</keyword>